<feature type="compositionally biased region" description="Polar residues" evidence="1">
    <location>
        <begin position="1"/>
        <end position="12"/>
    </location>
</feature>
<protein>
    <submittedName>
        <fullName evidence="2">Unannotated protein</fullName>
    </submittedName>
</protein>
<sequence length="40" mass="4081">MIRTAQPGSTGESVPDIPARTVPVTRNVVGTDTVSAARTA</sequence>
<dbReference type="EMBL" id="CAESAL010000045">
    <property type="protein sequence ID" value="CAB4343532.1"/>
    <property type="molecule type" value="Genomic_DNA"/>
</dbReference>
<feature type="region of interest" description="Disordered" evidence="1">
    <location>
        <begin position="1"/>
        <end position="25"/>
    </location>
</feature>
<organism evidence="2">
    <name type="scientific">freshwater metagenome</name>
    <dbReference type="NCBI Taxonomy" id="449393"/>
    <lineage>
        <taxon>unclassified sequences</taxon>
        <taxon>metagenomes</taxon>
        <taxon>ecological metagenomes</taxon>
    </lineage>
</organism>
<proteinExistence type="predicted"/>
<dbReference type="AlphaFoldDB" id="A0A6J5ZQE0"/>
<evidence type="ECO:0000256" key="1">
    <source>
        <dbReference type="SAM" id="MobiDB-lite"/>
    </source>
</evidence>
<gene>
    <name evidence="2" type="ORF">UFOPK3331_01239</name>
</gene>
<name>A0A6J5ZQE0_9ZZZZ</name>
<reference evidence="2" key="1">
    <citation type="submission" date="2020-05" db="EMBL/GenBank/DDBJ databases">
        <authorList>
            <person name="Chiriac C."/>
            <person name="Salcher M."/>
            <person name="Ghai R."/>
            <person name="Kavagutti S V."/>
        </authorList>
    </citation>
    <scope>NUCLEOTIDE SEQUENCE</scope>
</reference>
<accession>A0A6J5ZQE0</accession>
<evidence type="ECO:0000313" key="2">
    <source>
        <dbReference type="EMBL" id="CAB4343532.1"/>
    </source>
</evidence>